<organism evidence="1 2">
    <name type="scientific">Salinimicrobium profundisediminis</name>
    <dbReference type="NCBI Taxonomy" id="2994553"/>
    <lineage>
        <taxon>Bacteria</taxon>
        <taxon>Pseudomonadati</taxon>
        <taxon>Bacteroidota</taxon>
        <taxon>Flavobacteriia</taxon>
        <taxon>Flavobacteriales</taxon>
        <taxon>Flavobacteriaceae</taxon>
        <taxon>Salinimicrobium</taxon>
    </lineage>
</organism>
<sequence length="353" mass="39741">MKVYNPLFLMALGVILHSCGSDSNESENNYSLKIEENKKEFKLGESLQAQVNGEKDSVIYFLGEQRLAKTVGGESLNHTFDGEKLGKWQLNARIYNNGEVVEKQQEITLFNDAAPVTYTYEIINKYPHQADAYTQGLEFFENKLYESTGHYGSSSLRLVDLTTGEVQRKINIPSQYFAEGITILNSKIYQLTWKEGVGFIYDVETFKKTGEFNYEKSKEGWGLANDGSILYKSDGTEKIWFLDPASPSLPETDYIQTVTNRTIATQLNELEWVDGKIYANTYQKDGVAIINPKNGAIEGVINFSGLRDQLGNTADLDPVNDVLNGIAYDPGSKKLYVTGKDWDTLFEVKIIEN</sequence>
<dbReference type="EMBL" id="JAPJDA010000007">
    <property type="protein sequence ID" value="MCX2837661.1"/>
    <property type="molecule type" value="Genomic_DNA"/>
</dbReference>
<name>A0A9X3CVU4_9FLAO</name>
<dbReference type="SUPFAM" id="SSF50969">
    <property type="entry name" value="YVTN repeat-like/Quinoprotein amine dehydrogenase"/>
    <property type="match status" value="1"/>
</dbReference>
<dbReference type="InterPro" id="IPR007788">
    <property type="entry name" value="QCT"/>
</dbReference>
<dbReference type="Gene3D" id="2.130.10.10">
    <property type="entry name" value="YVTN repeat-like/Quinoprotein amine dehydrogenase"/>
    <property type="match status" value="1"/>
</dbReference>
<reference evidence="1" key="1">
    <citation type="submission" date="2022-11" db="EMBL/GenBank/DDBJ databases">
        <title>Salinimicrobium profundisediminis sp. nov., isolated from deep-sea sediment of the Mariana Trench.</title>
        <authorList>
            <person name="Fu H."/>
        </authorList>
    </citation>
    <scope>NUCLEOTIDE SEQUENCE</scope>
    <source>
        <strain evidence="1">MT39</strain>
    </source>
</reference>
<dbReference type="PANTHER" id="PTHR31270:SF1">
    <property type="entry name" value="GLUTAMINYL-PEPTIDE CYCLOTRANSFERASE"/>
    <property type="match status" value="1"/>
</dbReference>
<gene>
    <name evidence="1" type="ORF">OQ279_05790</name>
</gene>
<evidence type="ECO:0000313" key="1">
    <source>
        <dbReference type="EMBL" id="MCX2837661.1"/>
    </source>
</evidence>
<dbReference type="GO" id="GO:0016603">
    <property type="term" value="F:glutaminyl-peptide cyclotransferase activity"/>
    <property type="evidence" value="ECO:0007669"/>
    <property type="project" value="InterPro"/>
</dbReference>
<dbReference type="InterPro" id="IPR015943">
    <property type="entry name" value="WD40/YVTN_repeat-like_dom_sf"/>
</dbReference>
<protein>
    <submittedName>
        <fullName evidence="1">Glutaminyl-peptide cyclotransferase</fullName>
    </submittedName>
</protein>
<proteinExistence type="predicted"/>
<comment type="caution">
    <text evidence="1">The sequence shown here is derived from an EMBL/GenBank/DDBJ whole genome shotgun (WGS) entry which is preliminary data.</text>
</comment>
<dbReference type="InterPro" id="IPR011044">
    <property type="entry name" value="Quino_amine_DH_bsu"/>
</dbReference>
<evidence type="ECO:0000313" key="2">
    <source>
        <dbReference type="Proteomes" id="UP001148482"/>
    </source>
</evidence>
<keyword evidence="2" id="KW-1185">Reference proteome</keyword>
<dbReference type="AlphaFoldDB" id="A0A9X3CVU4"/>
<dbReference type="Pfam" id="PF05096">
    <property type="entry name" value="Glu_cyclase_2"/>
    <property type="match status" value="1"/>
</dbReference>
<dbReference type="RefSeq" id="WP_266068898.1">
    <property type="nucleotide sequence ID" value="NZ_JAPJDA010000007.1"/>
</dbReference>
<dbReference type="Proteomes" id="UP001148482">
    <property type="component" value="Unassembled WGS sequence"/>
</dbReference>
<accession>A0A9X3CVU4</accession>
<dbReference type="PANTHER" id="PTHR31270">
    <property type="entry name" value="GLUTAMINYL-PEPTIDE CYCLOTRANSFERASE"/>
    <property type="match status" value="1"/>
</dbReference>